<feature type="compositionally biased region" description="Acidic residues" evidence="1">
    <location>
        <begin position="261"/>
        <end position="275"/>
    </location>
</feature>
<evidence type="ECO:0000313" key="5">
    <source>
        <dbReference type="Proteomes" id="UP001249851"/>
    </source>
</evidence>
<protein>
    <submittedName>
        <fullName evidence="4">L-rhamnose-binding lectin ELEL-1</fullName>
    </submittedName>
</protein>
<dbReference type="EMBL" id="JARQWQ010000040">
    <property type="protein sequence ID" value="KAK2559318.1"/>
    <property type="molecule type" value="Genomic_DNA"/>
</dbReference>
<accession>A0AAD9QDK6</accession>
<dbReference type="PANTHER" id="PTHR46780">
    <property type="entry name" value="PROTEIN EVA-1"/>
    <property type="match status" value="1"/>
</dbReference>
<comment type="caution">
    <text evidence="4">The sequence shown here is derived from an EMBL/GenBank/DDBJ whole genome shotgun (WGS) entry which is preliminary data.</text>
</comment>
<proteinExistence type="predicted"/>
<reference evidence="4" key="2">
    <citation type="journal article" date="2023" name="Science">
        <title>Genomic signatures of disease resistance in endangered staghorn corals.</title>
        <authorList>
            <person name="Vollmer S.V."/>
            <person name="Selwyn J.D."/>
            <person name="Despard B.A."/>
            <person name="Roesel C.L."/>
        </authorList>
    </citation>
    <scope>NUCLEOTIDE SEQUENCE</scope>
    <source>
        <strain evidence="4">K2</strain>
    </source>
</reference>
<dbReference type="InterPro" id="IPR043159">
    <property type="entry name" value="Lectin_gal-bd_sf"/>
</dbReference>
<evidence type="ECO:0000259" key="3">
    <source>
        <dbReference type="PROSITE" id="PS50228"/>
    </source>
</evidence>
<gene>
    <name evidence="4" type="ORF">P5673_017927</name>
</gene>
<evidence type="ECO:0000256" key="2">
    <source>
        <dbReference type="SAM" id="SignalP"/>
    </source>
</evidence>
<feature type="compositionally biased region" description="Basic and acidic residues" evidence="1">
    <location>
        <begin position="276"/>
        <end position="289"/>
    </location>
</feature>
<organism evidence="4 5">
    <name type="scientific">Acropora cervicornis</name>
    <name type="common">Staghorn coral</name>
    <dbReference type="NCBI Taxonomy" id="6130"/>
    <lineage>
        <taxon>Eukaryota</taxon>
        <taxon>Metazoa</taxon>
        <taxon>Cnidaria</taxon>
        <taxon>Anthozoa</taxon>
        <taxon>Hexacorallia</taxon>
        <taxon>Scleractinia</taxon>
        <taxon>Astrocoeniina</taxon>
        <taxon>Acroporidae</taxon>
        <taxon>Acropora</taxon>
    </lineage>
</organism>
<feature type="signal peptide" evidence="2">
    <location>
        <begin position="1"/>
        <end position="24"/>
    </location>
</feature>
<dbReference type="AlphaFoldDB" id="A0AAD9QDK6"/>
<reference evidence="4" key="1">
    <citation type="journal article" date="2023" name="G3 (Bethesda)">
        <title>Whole genome assembly and annotation of the endangered Caribbean coral Acropora cervicornis.</title>
        <authorList>
            <person name="Selwyn J.D."/>
            <person name="Vollmer S.V."/>
        </authorList>
    </citation>
    <scope>NUCLEOTIDE SEQUENCE</scope>
    <source>
        <strain evidence="4">K2</strain>
    </source>
</reference>
<dbReference type="InterPro" id="IPR000922">
    <property type="entry name" value="Lectin_gal-bd_dom"/>
</dbReference>
<keyword evidence="5" id="KW-1185">Reference proteome</keyword>
<evidence type="ECO:0000313" key="4">
    <source>
        <dbReference type="EMBL" id="KAK2559318.1"/>
    </source>
</evidence>
<dbReference type="Pfam" id="PF02140">
    <property type="entry name" value="SUEL_Lectin"/>
    <property type="match status" value="1"/>
</dbReference>
<feature type="domain" description="SUEL-type lectin" evidence="3">
    <location>
        <begin position="47"/>
        <end position="142"/>
    </location>
</feature>
<sequence length="289" mass="31328">MGGKLTRVFIGFLCWACWLYEILSAPNLGPGYSAQPPSAKKLLNSIVCEGQKAYISCQSIFDQIKIEKTMFGRKDKSICVHPSLPSNTECQEQELQVNAQIRGLCEGENDCEISAYNDFMAKAGTTICPNVYKYLHVKYSPENSQSVSEVITANGMESHASSSVTSSTLSTSTSASLPEITVQEGARTQPVKIATSQASVTPFSHQAIGNDVTEEYTQPESSHDVVTETFPSGEATSKSAEVNETFKKSDTPKYPAGSGEEPSEEDSGSGEWEGDNEQRDIVYDAALKD</sequence>
<dbReference type="CDD" id="cd22838">
    <property type="entry name" value="Gal_Rha_Lectin_nemgal"/>
    <property type="match status" value="1"/>
</dbReference>
<dbReference type="Proteomes" id="UP001249851">
    <property type="component" value="Unassembled WGS sequence"/>
</dbReference>
<feature type="chain" id="PRO_5042118682" evidence="2">
    <location>
        <begin position="25"/>
        <end position="289"/>
    </location>
</feature>
<dbReference type="Gene3D" id="2.60.120.740">
    <property type="match status" value="1"/>
</dbReference>
<dbReference type="GO" id="GO:0030246">
    <property type="term" value="F:carbohydrate binding"/>
    <property type="evidence" value="ECO:0007669"/>
    <property type="project" value="InterPro"/>
</dbReference>
<name>A0AAD9QDK6_ACRCE</name>
<evidence type="ECO:0000256" key="1">
    <source>
        <dbReference type="SAM" id="MobiDB-lite"/>
    </source>
</evidence>
<feature type="region of interest" description="Disordered" evidence="1">
    <location>
        <begin position="215"/>
        <end position="289"/>
    </location>
</feature>
<keyword evidence="2" id="KW-0732">Signal</keyword>
<dbReference type="PROSITE" id="PS50228">
    <property type="entry name" value="SUEL_LECTIN"/>
    <property type="match status" value="1"/>
</dbReference>